<evidence type="ECO:0000313" key="1">
    <source>
        <dbReference type="EMBL" id="KIK99056.1"/>
    </source>
</evidence>
<evidence type="ECO:0000313" key="2">
    <source>
        <dbReference type="Proteomes" id="UP000054538"/>
    </source>
</evidence>
<sequence>MEGTPSRYPSFAWSSQVVDCASYRPSLVTSGTSAVHQRQYSVPVSHLPVTCLIRHLCTAC</sequence>
<organism evidence="1 2">
    <name type="scientific">Paxillus rubicundulus Ve08.2h10</name>
    <dbReference type="NCBI Taxonomy" id="930991"/>
    <lineage>
        <taxon>Eukaryota</taxon>
        <taxon>Fungi</taxon>
        <taxon>Dikarya</taxon>
        <taxon>Basidiomycota</taxon>
        <taxon>Agaricomycotina</taxon>
        <taxon>Agaricomycetes</taxon>
        <taxon>Agaricomycetidae</taxon>
        <taxon>Boletales</taxon>
        <taxon>Paxilineae</taxon>
        <taxon>Paxillaceae</taxon>
        <taxon>Paxillus</taxon>
    </lineage>
</organism>
<accession>A0A0D0E432</accession>
<reference evidence="1 2" key="1">
    <citation type="submission" date="2014-04" db="EMBL/GenBank/DDBJ databases">
        <authorList>
            <consortium name="DOE Joint Genome Institute"/>
            <person name="Kuo A."/>
            <person name="Kohler A."/>
            <person name="Jargeat P."/>
            <person name="Nagy L.G."/>
            <person name="Floudas D."/>
            <person name="Copeland A."/>
            <person name="Barry K.W."/>
            <person name="Cichocki N."/>
            <person name="Veneault-Fourrey C."/>
            <person name="LaButti K."/>
            <person name="Lindquist E.A."/>
            <person name="Lipzen A."/>
            <person name="Lundell T."/>
            <person name="Morin E."/>
            <person name="Murat C."/>
            <person name="Sun H."/>
            <person name="Tunlid A."/>
            <person name="Henrissat B."/>
            <person name="Grigoriev I.V."/>
            <person name="Hibbett D.S."/>
            <person name="Martin F."/>
            <person name="Nordberg H.P."/>
            <person name="Cantor M.N."/>
            <person name="Hua S.X."/>
        </authorList>
    </citation>
    <scope>NUCLEOTIDE SEQUENCE [LARGE SCALE GENOMIC DNA]</scope>
    <source>
        <strain evidence="1 2">Ve08.2h10</strain>
    </source>
</reference>
<dbReference type="EMBL" id="KN824871">
    <property type="protein sequence ID" value="KIK99056.1"/>
    <property type="molecule type" value="Genomic_DNA"/>
</dbReference>
<keyword evidence="2" id="KW-1185">Reference proteome</keyword>
<dbReference type="Proteomes" id="UP000054538">
    <property type="component" value="Unassembled WGS sequence"/>
</dbReference>
<dbReference type="InParanoid" id="A0A0D0E432"/>
<name>A0A0D0E432_9AGAM</name>
<protein>
    <submittedName>
        <fullName evidence="1">Uncharacterized protein</fullName>
    </submittedName>
</protein>
<dbReference type="HOGENOM" id="CLU_2942464_0_0_1"/>
<dbReference type="AlphaFoldDB" id="A0A0D0E432"/>
<proteinExistence type="predicted"/>
<gene>
    <name evidence="1" type="ORF">PAXRUDRAFT_823156</name>
</gene>
<reference evidence="2" key="2">
    <citation type="submission" date="2015-01" db="EMBL/GenBank/DDBJ databases">
        <title>Evolutionary Origins and Diversification of the Mycorrhizal Mutualists.</title>
        <authorList>
            <consortium name="DOE Joint Genome Institute"/>
            <consortium name="Mycorrhizal Genomics Consortium"/>
            <person name="Kohler A."/>
            <person name="Kuo A."/>
            <person name="Nagy L.G."/>
            <person name="Floudas D."/>
            <person name="Copeland A."/>
            <person name="Barry K.W."/>
            <person name="Cichocki N."/>
            <person name="Veneault-Fourrey C."/>
            <person name="LaButti K."/>
            <person name="Lindquist E.A."/>
            <person name="Lipzen A."/>
            <person name="Lundell T."/>
            <person name="Morin E."/>
            <person name="Murat C."/>
            <person name="Riley R."/>
            <person name="Ohm R."/>
            <person name="Sun H."/>
            <person name="Tunlid A."/>
            <person name="Henrissat B."/>
            <person name="Grigoriev I.V."/>
            <person name="Hibbett D.S."/>
            <person name="Martin F."/>
        </authorList>
    </citation>
    <scope>NUCLEOTIDE SEQUENCE [LARGE SCALE GENOMIC DNA]</scope>
    <source>
        <strain evidence="2">Ve08.2h10</strain>
    </source>
</reference>